<comment type="caution">
    <text evidence="3">The sequence shown here is derived from an EMBL/GenBank/DDBJ whole genome shotgun (WGS) entry which is preliminary data.</text>
</comment>
<dbReference type="PANTHER" id="PTHR39160:SF4">
    <property type="entry name" value="RESUSCITATION-PROMOTING FACTOR RPFB"/>
    <property type="match status" value="1"/>
</dbReference>
<dbReference type="InterPro" id="IPR018392">
    <property type="entry name" value="LysM"/>
</dbReference>
<dbReference type="GO" id="GO:0004553">
    <property type="term" value="F:hydrolase activity, hydrolyzing O-glycosyl compounds"/>
    <property type="evidence" value="ECO:0007669"/>
    <property type="project" value="InterPro"/>
</dbReference>
<dbReference type="GO" id="GO:0009254">
    <property type="term" value="P:peptidoglycan turnover"/>
    <property type="evidence" value="ECO:0007669"/>
    <property type="project" value="InterPro"/>
</dbReference>
<dbReference type="InterPro" id="IPR051933">
    <property type="entry name" value="Resuscitation_pf_RpfB"/>
</dbReference>
<proteinExistence type="predicted"/>
<dbReference type="SUPFAM" id="SSF50685">
    <property type="entry name" value="Barwin-like endoglucanases"/>
    <property type="match status" value="1"/>
</dbReference>
<dbReference type="Gene3D" id="3.10.350.10">
    <property type="entry name" value="LysM domain"/>
    <property type="match status" value="1"/>
</dbReference>
<dbReference type="InterPro" id="IPR036908">
    <property type="entry name" value="RlpA-like_sf"/>
</dbReference>
<dbReference type="CDD" id="cd14667">
    <property type="entry name" value="3D_containing_proteins"/>
    <property type="match status" value="1"/>
</dbReference>
<dbReference type="AlphaFoldDB" id="A0A117SXP6"/>
<protein>
    <recommendedName>
        <fullName evidence="2">LysM domain-containing protein</fullName>
    </recommendedName>
</protein>
<evidence type="ECO:0000256" key="1">
    <source>
        <dbReference type="ARBA" id="ARBA00022729"/>
    </source>
</evidence>
<dbReference type="GO" id="GO:0019867">
    <property type="term" value="C:outer membrane"/>
    <property type="evidence" value="ECO:0007669"/>
    <property type="project" value="InterPro"/>
</dbReference>
<name>A0A117SXP6_9BACL</name>
<dbReference type="Gene3D" id="2.40.40.10">
    <property type="entry name" value="RlpA-like domain"/>
    <property type="match status" value="1"/>
</dbReference>
<dbReference type="Proteomes" id="UP000053557">
    <property type="component" value="Unassembled WGS sequence"/>
</dbReference>
<dbReference type="InterPro" id="IPR036779">
    <property type="entry name" value="LysM_dom_sf"/>
</dbReference>
<dbReference type="InterPro" id="IPR059180">
    <property type="entry name" value="3D_YorM"/>
</dbReference>
<dbReference type="PANTHER" id="PTHR39160">
    <property type="entry name" value="CELL WALL-BINDING PROTEIN YOCH"/>
    <property type="match status" value="1"/>
</dbReference>
<dbReference type="CDD" id="cd00118">
    <property type="entry name" value="LysM"/>
    <property type="match status" value="1"/>
</dbReference>
<evidence type="ECO:0000259" key="2">
    <source>
        <dbReference type="PROSITE" id="PS51782"/>
    </source>
</evidence>
<gene>
    <name evidence="3" type="ORF">ATW55_05225</name>
</gene>
<evidence type="ECO:0000313" key="4">
    <source>
        <dbReference type="Proteomes" id="UP000053557"/>
    </source>
</evidence>
<keyword evidence="4" id="KW-1185">Reference proteome</keyword>
<sequence length="286" mass="31309">MRRIIGWITSVAMMAQTSASLHSSPSHHHTKTAPAIVYHIQPGDTLQIIAKRFKTSVATLERLNPIKNPDLIQAGQILRIPQTLPFAPPGTKAIVSTLTAYTDGYSSTGKLPGSQAFGVTATGDTTIQGITAAVDPNVIPYGTVLYIPGVGFRIADDTGGAITGTHIDVFYQNEATALQFGRKKNQIVYILPYSMRLMMKGIIRANEHVHTAFHAYNKRIIQRKDAPLKRAAHNDYLQLLLLRSRHAIFAAHSKRPATGFGILDAPDIALMQSIWRPVFAVAKRVL</sequence>
<reference evidence="3 4" key="1">
    <citation type="submission" date="2015-12" db="EMBL/GenBank/DDBJ databases">
        <title>Draft genome sequence of Acidibacillus ferrooxidans ITV001, isolated from a chalcopyrite acid mine drainage site in Brazil.</title>
        <authorList>
            <person name="Dall'Agnol H."/>
            <person name="Nancucheo I."/>
            <person name="Johnson B."/>
            <person name="Oliveira R."/>
            <person name="Leite L."/>
            <person name="Pylro V."/>
            <person name="Nunes G.L."/>
            <person name="Tzotzos G."/>
            <person name="Fernandes G.R."/>
            <person name="Dutra J."/>
            <person name="Orellana S.C."/>
            <person name="Oliveira G."/>
        </authorList>
    </citation>
    <scope>NUCLEOTIDE SEQUENCE [LARGE SCALE GENOMIC DNA]</scope>
    <source>
        <strain evidence="4">ITV01</strain>
    </source>
</reference>
<accession>A0A117SXP6</accession>
<feature type="domain" description="LysM" evidence="2">
    <location>
        <begin position="36"/>
        <end position="80"/>
    </location>
</feature>
<organism evidence="3 4">
    <name type="scientific">Ferroacidibacillus organovorans</name>
    <dbReference type="NCBI Taxonomy" id="1765683"/>
    <lineage>
        <taxon>Bacteria</taxon>
        <taxon>Bacillati</taxon>
        <taxon>Bacillota</taxon>
        <taxon>Bacilli</taxon>
        <taxon>Bacillales</taxon>
        <taxon>Alicyclobacillaceae</taxon>
        <taxon>Ferroacidibacillus</taxon>
    </lineage>
</organism>
<dbReference type="SMART" id="SM00257">
    <property type="entry name" value="LysM"/>
    <property type="match status" value="1"/>
</dbReference>
<dbReference type="SUPFAM" id="SSF54106">
    <property type="entry name" value="LysM domain"/>
    <property type="match status" value="1"/>
</dbReference>
<keyword evidence="1" id="KW-0732">Signal</keyword>
<evidence type="ECO:0000313" key="3">
    <source>
        <dbReference type="EMBL" id="KUO95736.1"/>
    </source>
</evidence>
<dbReference type="PROSITE" id="PS51782">
    <property type="entry name" value="LYSM"/>
    <property type="match status" value="1"/>
</dbReference>
<dbReference type="EMBL" id="LPVJ01000037">
    <property type="protein sequence ID" value="KUO95736.1"/>
    <property type="molecule type" value="Genomic_DNA"/>
</dbReference>
<dbReference type="RefSeq" id="WP_067716124.1">
    <property type="nucleotide sequence ID" value="NZ_LPVJ01000037.1"/>
</dbReference>
<dbReference type="Pfam" id="PF06725">
    <property type="entry name" value="3D"/>
    <property type="match status" value="1"/>
</dbReference>
<dbReference type="Pfam" id="PF01476">
    <property type="entry name" value="LysM"/>
    <property type="match status" value="1"/>
</dbReference>
<dbReference type="InterPro" id="IPR010611">
    <property type="entry name" value="3D_dom"/>
</dbReference>